<dbReference type="RefSeq" id="WP_256763225.1">
    <property type="nucleotide sequence ID" value="NZ_JANIGO010000001.1"/>
</dbReference>
<organism evidence="1 2">
    <name type="scientific">Limnobacter humi</name>
    <dbReference type="NCBI Taxonomy" id="1778671"/>
    <lineage>
        <taxon>Bacteria</taxon>
        <taxon>Pseudomonadati</taxon>
        <taxon>Pseudomonadota</taxon>
        <taxon>Betaproteobacteria</taxon>
        <taxon>Burkholderiales</taxon>
        <taxon>Burkholderiaceae</taxon>
        <taxon>Limnobacter</taxon>
    </lineage>
</organism>
<evidence type="ECO:0000313" key="2">
    <source>
        <dbReference type="Proteomes" id="UP001204142"/>
    </source>
</evidence>
<reference evidence="1 2" key="1">
    <citation type="submission" date="2022-07" db="EMBL/GenBank/DDBJ databases">
        <authorList>
            <person name="Xamxidin M."/>
            <person name="Wu M."/>
        </authorList>
    </citation>
    <scope>NUCLEOTIDE SEQUENCE [LARGE SCALE GENOMIC DNA]</scope>
    <source>
        <strain evidence="1 2">NBRC 111650</strain>
    </source>
</reference>
<evidence type="ECO:0000313" key="1">
    <source>
        <dbReference type="EMBL" id="MCQ8895546.1"/>
    </source>
</evidence>
<dbReference type="EMBL" id="JANIGO010000001">
    <property type="protein sequence ID" value="MCQ8895546.1"/>
    <property type="molecule type" value="Genomic_DNA"/>
</dbReference>
<protein>
    <submittedName>
        <fullName evidence="1">Uncharacterized protein</fullName>
    </submittedName>
</protein>
<keyword evidence="2" id="KW-1185">Reference proteome</keyword>
<sequence length="122" mass="13345">MSGPAPNQYVQPDALDVQLFSSLVDGAHHANRSSEPVFSRQSIEETDGTAWEKLVTGLDAASKTLEKLHLPIRQFAQTEGDLTVSELTSMSFHSIQLNILESSIGRKADSSGEEIAKLYQSR</sequence>
<accession>A0ABT1WDE9</accession>
<dbReference type="Proteomes" id="UP001204142">
    <property type="component" value="Unassembled WGS sequence"/>
</dbReference>
<proteinExistence type="predicted"/>
<gene>
    <name evidence="1" type="ORF">NQT62_03705</name>
</gene>
<comment type="caution">
    <text evidence="1">The sequence shown here is derived from an EMBL/GenBank/DDBJ whole genome shotgun (WGS) entry which is preliminary data.</text>
</comment>
<name>A0ABT1WDE9_9BURK</name>